<dbReference type="PANTHER" id="PTHR13720">
    <property type="entry name" value="WD-40 REPEAT PROTEIN"/>
    <property type="match status" value="1"/>
</dbReference>
<dbReference type="InterPro" id="IPR001680">
    <property type="entry name" value="WD40_rpt"/>
</dbReference>
<accession>A0ABN9AI71</accession>
<comment type="subcellular location">
    <subcellularLocation>
        <location evidence="1">Cell projection</location>
        <location evidence="1">Cilium</location>
    </subcellularLocation>
</comment>
<evidence type="ECO:0000256" key="3">
    <source>
        <dbReference type="ARBA" id="ARBA00022737"/>
    </source>
</evidence>
<evidence type="ECO:0000259" key="6">
    <source>
        <dbReference type="Pfam" id="PF23409"/>
    </source>
</evidence>
<evidence type="ECO:0000256" key="2">
    <source>
        <dbReference type="ARBA" id="ARBA00022574"/>
    </source>
</evidence>
<dbReference type="Proteomes" id="UP001162483">
    <property type="component" value="Unassembled WGS sequence"/>
</dbReference>
<dbReference type="EMBL" id="CATNWA010000243">
    <property type="protein sequence ID" value="CAI9535102.1"/>
    <property type="molecule type" value="Genomic_DNA"/>
</dbReference>
<gene>
    <name evidence="7" type="ORF">SPARVUS_LOCUS797686</name>
</gene>
<dbReference type="InterPro" id="IPR015943">
    <property type="entry name" value="WD40/YVTN_repeat-like_dom_sf"/>
</dbReference>
<reference evidence="7" key="1">
    <citation type="submission" date="2023-05" db="EMBL/GenBank/DDBJ databases">
        <authorList>
            <person name="Stuckert A."/>
        </authorList>
    </citation>
    <scope>NUCLEOTIDE SEQUENCE</scope>
</reference>
<evidence type="ECO:0000313" key="7">
    <source>
        <dbReference type="EMBL" id="CAI9535102.1"/>
    </source>
</evidence>
<evidence type="ECO:0000256" key="5">
    <source>
        <dbReference type="ARBA" id="ARBA00040994"/>
    </source>
</evidence>
<dbReference type="InterPro" id="IPR036322">
    <property type="entry name" value="WD40_repeat_dom_sf"/>
</dbReference>
<organism evidence="7 8">
    <name type="scientific">Staurois parvus</name>
    <dbReference type="NCBI Taxonomy" id="386267"/>
    <lineage>
        <taxon>Eukaryota</taxon>
        <taxon>Metazoa</taxon>
        <taxon>Chordata</taxon>
        <taxon>Craniata</taxon>
        <taxon>Vertebrata</taxon>
        <taxon>Euteleostomi</taxon>
        <taxon>Amphibia</taxon>
        <taxon>Batrachia</taxon>
        <taxon>Anura</taxon>
        <taxon>Neobatrachia</taxon>
        <taxon>Ranoidea</taxon>
        <taxon>Ranidae</taxon>
        <taxon>Staurois</taxon>
    </lineage>
</organism>
<dbReference type="InterPro" id="IPR055439">
    <property type="entry name" value="Beta-prop_EML_1st"/>
</dbReference>
<feature type="non-terminal residue" evidence="7">
    <location>
        <position position="351"/>
    </location>
</feature>
<comment type="caution">
    <text evidence="7">The sequence shown here is derived from an EMBL/GenBank/DDBJ whole genome shotgun (WGS) entry which is preliminary data.</text>
</comment>
<keyword evidence="2" id="KW-0853">WD repeat</keyword>
<name>A0ABN9AI71_9NEOB</name>
<dbReference type="InterPro" id="IPR050630">
    <property type="entry name" value="WD_repeat_EMAP"/>
</dbReference>
<evidence type="ECO:0000256" key="4">
    <source>
        <dbReference type="ARBA" id="ARBA00023273"/>
    </source>
</evidence>
<feature type="domain" description="EML-like first beta-propeller" evidence="6">
    <location>
        <begin position="81"/>
        <end position="319"/>
    </location>
</feature>
<keyword evidence="8" id="KW-1185">Reference proteome</keyword>
<dbReference type="Pfam" id="PF23409">
    <property type="entry name" value="Beta-prop_EML"/>
    <property type="match status" value="1"/>
</dbReference>
<dbReference type="SMART" id="SM00320">
    <property type="entry name" value="WD40"/>
    <property type="match status" value="4"/>
</dbReference>
<dbReference type="PANTHER" id="PTHR13720:SF13">
    <property type="entry name" value="CILIA- AND FLAGELLA-ASSOCIATED PROTEIN 251"/>
    <property type="match status" value="1"/>
</dbReference>
<sequence>MKRPDSKEETPIDEDSIIYTATPRTAFEKENTPPTDKPLNLVWSFGMNNNIPVYNLEDKEHQVLLYVCAHTAVIHDLTHNHQRHLQGHCSCISCMCVSEDGRWVATADHGPESLIIVWDSFSCVPVHTIFQSHPEGGVVAIAMSQNAKYLATIGGETVQKVCIWDWTTGSETPVCAAELKGEFGLQKYIIFNPQDHTQIITNSDTQVIFYSWDNSTLEYAAPLLNNSTFNKVVGTFSQSVFHSVNVRALTATSAGKLVVWETINPPSIRERAFIKPHNKKALKLMHLQKDAITVLTTHDRYYVTGGSRGHVKFYDQQLHLLNCYSHLNLTPIQSISFSKSSPLPASDKTKY</sequence>
<protein>
    <recommendedName>
        <fullName evidence="5">Cilia- and flagella-associated protein 251</fullName>
    </recommendedName>
</protein>
<evidence type="ECO:0000256" key="1">
    <source>
        <dbReference type="ARBA" id="ARBA00004138"/>
    </source>
</evidence>
<dbReference type="Gene3D" id="2.130.10.10">
    <property type="entry name" value="YVTN repeat-like/Quinoprotein amine dehydrogenase"/>
    <property type="match status" value="1"/>
</dbReference>
<dbReference type="SUPFAM" id="SSF50978">
    <property type="entry name" value="WD40 repeat-like"/>
    <property type="match status" value="1"/>
</dbReference>
<keyword evidence="3" id="KW-0677">Repeat</keyword>
<proteinExistence type="predicted"/>
<evidence type="ECO:0000313" key="8">
    <source>
        <dbReference type="Proteomes" id="UP001162483"/>
    </source>
</evidence>
<keyword evidence="4" id="KW-0966">Cell projection</keyword>